<evidence type="ECO:0000313" key="3">
    <source>
        <dbReference type="Proteomes" id="UP000035682"/>
    </source>
</evidence>
<evidence type="ECO:0000313" key="4">
    <source>
        <dbReference type="WBParaSite" id="SRAE_X000008700.1"/>
    </source>
</evidence>
<evidence type="ECO:0000313" key="2">
    <source>
        <dbReference type="EMBL" id="CEF70756.1"/>
    </source>
</evidence>
<dbReference type="PANTHER" id="PTHR46479">
    <property type="entry name" value="BIOGENESIS OF LYSOSOME-RELATED ORGANELLES COMPLEX 1 SUBUNIT 2"/>
    <property type="match status" value="1"/>
</dbReference>
<dbReference type="GO" id="GO:0000930">
    <property type="term" value="C:gamma-tubulin complex"/>
    <property type="evidence" value="ECO:0007669"/>
    <property type="project" value="TreeGrafter"/>
</dbReference>
<dbReference type="WBParaSite" id="SRAE_X000008700.1">
    <property type="protein sequence ID" value="SRAE_X000008700.1"/>
    <property type="gene ID" value="WBGene00265641"/>
</dbReference>
<dbReference type="GO" id="GO:0043015">
    <property type="term" value="F:gamma-tubulin binding"/>
    <property type="evidence" value="ECO:0007669"/>
    <property type="project" value="TreeGrafter"/>
</dbReference>
<keyword evidence="3" id="KW-1185">Reference proteome</keyword>
<name>A0A090LM15_STRRB</name>
<dbReference type="RefSeq" id="XP_024509952.1">
    <property type="nucleotide sequence ID" value="XM_024644388.1"/>
</dbReference>
<proteinExistence type="inferred from homology"/>
<dbReference type="Proteomes" id="UP000035682">
    <property type="component" value="Unplaced"/>
</dbReference>
<accession>A0A090LM15</accession>
<organism evidence="2">
    <name type="scientific">Strongyloides ratti</name>
    <name type="common">Parasitic roundworm</name>
    <dbReference type="NCBI Taxonomy" id="34506"/>
    <lineage>
        <taxon>Eukaryota</taxon>
        <taxon>Metazoa</taxon>
        <taxon>Ecdysozoa</taxon>
        <taxon>Nematoda</taxon>
        <taxon>Chromadorea</taxon>
        <taxon>Rhabditida</taxon>
        <taxon>Tylenchina</taxon>
        <taxon>Panagrolaimomorpha</taxon>
        <taxon>Strongyloidoidea</taxon>
        <taxon>Strongyloididae</taxon>
        <taxon>Strongyloides</taxon>
    </lineage>
</organism>
<dbReference type="Pfam" id="PF10046">
    <property type="entry name" value="BLOC1_2"/>
    <property type="match status" value="1"/>
</dbReference>
<dbReference type="STRING" id="34506.A0A090LM15"/>
<protein>
    <submittedName>
        <fullName evidence="2 4">Biogenesis of lysosome-related organelles complex 1 subunit 2</fullName>
    </submittedName>
</protein>
<dbReference type="CTD" id="36383134"/>
<dbReference type="GO" id="GO:0099078">
    <property type="term" value="C:BORC complex"/>
    <property type="evidence" value="ECO:0007669"/>
    <property type="project" value="TreeGrafter"/>
</dbReference>
<evidence type="ECO:0000313" key="5">
    <source>
        <dbReference type="WormBase" id="SRAE_X000008700"/>
    </source>
</evidence>
<dbReference type="WormBase" id="SRAE_X000008700">
    <property type="protein sequence ID" value="SRP09843"/>
    <property type="gene ID" value="WBGene00265641"/>
</dbReference>
<dbReference type="GO" id="GO:0016197">
    <property type="term" value="P:endosomal transport"/>
    <property type="evidence" value="ECO:0007669"/>
    <property type="project" value="TreeGrafter"/>
</dbReference>
<reference evidence="4" key="2">
    <citation type="submission" date="2020-12" db="UniProtKB">
        <authorList>
            <consortium name="WormBaseParasite"/>
        </authorList>
    </citation>
    <scope>IDENTIFICATION</scope>
</reference>
<dbReference type="InterPro" id="IPR019269">
    <property type="entry name" value="BLOC1_su2"/>
</dbReference>
<dbReference type="GO" id="GO:0032418">
    <property type="term" value="P:lysosome localization"/>
    <property type="evidence" value="ECO:0007669"/>
    <property type="project" value="TreeGrafter"/>
</dbReference>
<dbReference type="AlphaFoldDB" id="A0A090LM15"/>
<dbReference type="EMBL" id="LN609530">
    <property type="protein sequence ID" value="CEF70756.1"/>
    <property type="molecule type" value="Genomic_DNA"/>
</dbReference>
<evidence type="ECO:0000256" key="1">
    <source>
        <dbReference type="ARBA" id="ARBA00008468"/>
    </source>
</evidence>
<sequence length="159" mass="18427">MFTANIDILKLNKAIDYSFERLYLIFRMAEINEQTGTSFELPPTPAVVDKTDKAQKEAKIMNQKVSSFLEGQIESTIQEYKVLGDMNDVAAQRYDDMKHVARSVNDKYTELNQKCEQLHTFLNQIDVIDKASKDLEAIVYNLDEYVKKLEQRFASMTKK</sequence>
<comment type="similarity">
    <text evidence="1">Belongs to the BLOC1S2 family.</text>
</comment>
<dbReference type="OMA" id="MAYAIDA"/>
<gene>
    <name evidence="2 4 5" type="ORF">SRAE_X000008700</name>
</gene>
<dbReference type="GO" id="GO:0031083">
    <property type="term" value="C:BLOC-1 complex"/>
    <property type="evidence" value="ECO:0007669"/>
    <property type="project" value="TreeGrafter"/>
</dbReference>
<reference evidence="2 3" key="1">
    <citation type="submission" date="2014-09" db="EMBL/GenBank/DDBJ databases">
        <authorList>
            <person name="Martin A.A."/>
        </authorList>
    </citation>
    <scope>NUCLEOTIDE SEQUENCE</scope>
    <source>
        <strain evidence="3">ED321</strain>
        <strain evidence="2">ED321 Heterogonic</strain>
    </source>
</reference>
<dbReference type="GeneID" id="36383134"/>
<dbReference type="PANTHER" id="PTHR46479:SF1">
    <property type="entry name" value="BIOGENESIS OF LYSOSOME-RELATED ORGANELLES COMPLEX 1 SUBUNIT 2"/>
    <property type="match status" value="1"/>
</dbReference>
<dbReference type="OrthoDB" id="244061at2759"/>